<proteinExistence type="predicted"/>
<dbReference type="AlphaFoldDB" id="A0A0C3LJY0"/>
<organism evidence="1 2">
    <name type="scientific">Tulasnella calospora MUT 4182</name>
    <dbReference type="NCBI Taxonomy" id="1051891"/>
    <lineage>
        <taxon>Eukaryota</taxon>
        <taxon>Fungi</taxon>
        <taxon>Dikarya</taxon>
        <taxon>Basidiomycota</taxon>
        <taxon>Agaricomycotina</taxon>
        <taxon>Agaricomycetes</taxon>
        <taxon>Cantharellales</taxon>
        <taxon>Tulasnellaceae</taxon>
        <taxon>Tulasnella</taxon>
    </lineage>
</organism>
<protein>
    <submittedName>
        <fullName evidence="1">Uncharacterized protein</fullName>
    </submittedName>
</protein>
<dbReference type="HOGENOM" id="CLU_3052091_0_0_1"/>
<sequence length="54" mass="6066">MSPNSFFQELLGSFESQVPPPQDQWGTSGMADLNWMSDLNLFSTFTQTGRPQNP</sequence>
<reference evidence="2" key="2">
    <citation type="submission" date="2015-01" db="EMBL/GenBank/DDBJ databases">
        <title>Evolutionary Origins and Diversification of the Mycorrhizal Mutualists.</title>
        <authorList>
            <consortium name="DOE Joint Genome Institute"/>
            <consortium name="Mycorrhizal Genomics Consortium"/>
            <person name="Kohler A."/>
            <person name="Kuo A."/>
            <person name="Nagy L.G."/>
            <person name="Floudas D."/>
            <person name="Copeland A."/>
            <person name="Barry K.W."/>
            <person name="Cichocki N."/>
            <person name="Veneault-Fourrey C."/>
            <person name="LaButti K."/>
            <person name="Lindquist E.A."/>
            <person name="Lipzen A."/>
            <person name="Lundell T."/>
            <person name="Morin E."/>
            <person name="Murat C."/>
            <person name="Riley R."/>
            <person name="Ohm R."/>
            <person name="Sun H."/>
            <person name="Tunlid A."/>
            <person name="Henrissat B."/>
            <person name="Grigoriev I.V."/>
            <person name="Hibbett D.S."/>
            <person name="Martin F."/>
        </authorList>
    </citation>
    <scope>NUCLEOTIDE SEQUENCE [LARGE SCALE GENOMIC DNA]</scope>
    <source>
        <strain evidence="2">MUT 4182</strain>
    </source>
</reference>
<name>A0A0C3LJY0_9AGAM</name>
<gene>
    <name evidence="1" type="ORF">M407DRAFT_240655</name>
</gene>
<dbReference type="Proteomes" id="UP000054248">
    <property type="component" value="Unassembled WGS sequence"/>
</dbReference>
<evidence type="ECO:0000313" key="2">
    <source>
        <dbReference type="Proteomes" id="UP000054248"/>
    </source>
</evidence>
<keyword evidence="2" id="KW-1185">Reference proteome</keyword>
<dbReference type="EMBL" id="KN822943">
    <property type="protein sequence ID" value="KIO34333.1"/>
    <property type="molecule type" value="Genomic_DNA"/>
</dbReference>
<reference evidence="1 2" key="1">
    <citation type="submission" date="2014-04" db="EMBL/GenBank/DDBJ databases">
        <authorList>
            <consortium name="DOE Joint Genome Institute"/>
            <person name="Kuo A."/>
            <person name="Girlanda M."/>
            <person name="Perotto S."/>
            <person name="Kohler A."/>
            <person name="Nagy L.G."/>
            <person name="Floudas D."/>
            <person name="Copeland A."/>
            <person name="Barry K.W."/>
            <person name="Cichocki N."/>
            <person name="Veneault-Fourrey C."/>
            <person name="LaButti K."/>
            <person name="Lindquist E.A."/>
            <person name="Lipzen A."/>
            <person name="Lundell T."/>
            <person name="Morin E."/>
            <person name="Murat C."/>
            <person name="Sun H."/>
            <person name="Tunlid A."/>
            <person name="Henrissat B."/>
            <person name="Grigoriev I.V."/>
            <person name="Hibbett D.S."/>
            <person name="Martin F."/>
            <person name="Nordberg H.P."/>
            <person name="Cantor M.N."/>
            <person name="Hua S.X."/>
        </authorList>
    </citation>
    <scope>NUCLEOTIDE SEQUENCE [LARGE SCALE GENOMIC DNA]</scope>
    <source>
        <strain evidence="1 2">MUT 4182</strain>
    </source>
</reference>
<accession>A0A0C3LJY0</accession>
<evidence type="ECO:0000313" key="1">
    <source>
        <dbReference type="EMBL" id="KIO34333.1"/>
    </source>
</evidence>